<dbReference type="InterPro" id="IPR011006">
    <property type="entry name" value="CheY-like_superfamily"/>
</dbReference>
<protein>
    <recommendedName>
        <fullName evidence="3">Response regulatory domain-containing protein</fullName>
    </recommendedName>
</protein>
<dbReference type="RefSeq" id="XP_005842415.1">
    <property type="nucleotide sequence ID" value="XM_005842358.1"/>
</dbReference>
<evidence type="ECO:0000256" key="1">
    <source>
        <dbReference type="ARBA" id="ARBA00022553"/>
    </source>
</evidence>
<dbReference type="PANTHER" id="PTHR45339">
    <property type="entry name" value="HYBRID SIGNAL TRANSDUCTION HISTIDINE KINASE J"/>
    <property type="match status" value="1"/>
</dbReference>
<feature type="modified residue" description="4-aspartylphosphate" evidence="2">
    <location>
        <position position="59"/>
    </location>
</feature>
<sequence length="141" mass="16034">MPTHVLVVEDNPVNQKVAVAMVQKTLGREHVIVDVANNGREGLANSTEHGHKYDLILMDVQMPVMDGLEATRRIREWEKSHAGEAPYFIVAVTAHASKMHVEECLEAGMNRHASKPLTLVSMRRVVEEYRDWRVKMFKSCK</sequence>
<dbReference type="AlphaFoldDB" id="L1K4P0"/>
<dbReference type="Proteomes" id="UP000011087">
    <property type="component" value="Unassembled WGS sequence"/>
</dbReference>
<dbReference type="GeneID" id="17312052"/>
<name>L1K4P0_GUITC</name>
<dbReference type="GO" id="GO:0000160">
    <property type="term" value="P:phosphorelay signal transduction system"/>
    <property type="evidence" value="ECO:0007669"/>
    <property type="project" value="InterPro"/>
</dbReference>
<dbReference type="CDD" id="cd17546">
    <property type="entry name" value="REC_hyHK_CKI1_RcsC-like"/>
    <property type="match status" value="1"/>
</dbReference>
<reference evidence="6" key="2">
    <citation type="submission" date="2012-11" db="EMBL/GenBank/DDBJ databases">
        <authorList>
            <person name="Kuo A."/>
            <person name="Curtis B.A."/>
            <person name="Tanifuji G."/>
            <person name="Burki F."/>
            <person name="Gruber A."/>
            <person name="Irimia M."/>
            <person name="Maruyama S."/>
            <person name="Arias M.C."/>
            <person name="Ball S.G."/>
            <person name="Gile G.H."/>
            <person name="Hirakawa Y."/>
            <person name="Hopkins J.F."/>
            <person name="Rensing S.A."/>
            <person name="Schmutz J."/>
            <person name="Symeonidi A."/>
            <person name="Elias M."/>
            <person name="Eveleigh R.J."/>
            <person name="Herman E.K."/>
            <person name="Klute M.J."/>
            <person name="Nakayama T."/>
            <person name="Obornik M."/>
            <person name="Reyes-Prieto A."/>
            <person name="Armbrust E.V."/>
            <person name="Aves S.J."/>
            <person name="Beiko R.G."/>
            <person name="Coutinho P."/>
            <person name="Dacks J.B."/>
            <person name="Durnford D.G."/>
            <person name="Fast N.M."/>
            <person name="Green B.R."/>
            <person name="Grisdale C."/>
            <person name="Hempe F."/>
            <person name="Henrissat B."/>
            <person name="Hoppner M.P."/>
            <person name="Ishida K.-I."/>
            <person name="Kim E."/>
            <person name="Koreny L."/>
            <person name="Kroth P.G."/>
            <person name="Liu Y."/>
            <person name="Malik S.-B."/>
            <person name="Maier U.G."/>
            <person name="McRose D."/>
            <person name="Mock T."/>
            <person name="Neilson J.A."/>
            <person name="Onodera N.T."/>
            <person name="Poole A.M."/>
            <person name="Pritham E.J."/>
            <person name="Richards T.A."/>
            <person name="Rocap G."/>
            <person name="Roy S.W."/>
            <person name="Sarai C."/>
            <person name="Schaack S."/>
            <person name="Shirato S."/>
            <person name="Slamovits C.H."/>
            <person name="Spencer D.F."/>
            <person name="Suzuki S."/>
            <person name="Worden A.Z."/>
            <person name="Zauner S."/>
            <person name="Barry K."/>
            <person name="Bell C."/>
            <person name="Bharti A.K."/>
            <person name="Crow J.A."/>
            <person name="Grimwood J."/>
            <person name="Kramer R."/>
            <person name="Lindquist E."/>
            <person name="Lucas S."/>
            <person name="Salamov A."/>
            <person name="McFadden G.I."/>
            <person name="Lane C.E."/>
            <person name="Keeling P.J."/>
            <person name="Gray M.W."/>
            <person name="Grigoriev I.V."/>
            <person name="Archibald J.M."/>
        </authorList>
    </citation>
    <scope>NUCLEOTIDE SEQUENCE</scope>
    <source>
        <strain evidence="6">CCMP2712</strain>
    </source>
</reference>
<dbReference type="InterPro" id="IPR001789">
    <property type="entry name" value="Sig_transdc_resp-reg_receiver"/>
</dbReference>
<dbReference type="PROSITE" id="PS50110">
    <property type="entry name" value="RESPONSE_REGULATORY"/>
    <property type="match status" value="1"/>
</dbReference>
<evidence type="ECO:0000313" key="4">
    <source>
        <dbReference type="EMBL" id="EKX55435.1"/>
    </source>
</evidence>
<dbReference type="STRING" id="905079.L1K4P0"/>
<dbReference type="OrthoDB" id="21225at2759"/>
<evidence type="ECO:0000313" key="6">
    <source>
        <dbReference type="Proteomes" id="UP000011087"/>
    </source>
</evidence>
<dbReference type="Gene3D" id="3.40.50.2300">
    <property type="match status" value="1"/>
</dbReference>
<dbReference type="OMA" id="RCTETEI"/>
<accession>L1K4P0</accession>
<keyword evidence="1 2" id="KW-0597">Phosphoprotein</keyword>
<dbReference type="KEGG" id="gtt:GUITHDRAFT_149795"/>
<evidence type="ECO:0000256" key="2">
    <source>
        <dbReference type="PROSITE-ProRule" id="PRU00169"/>
    </source>
</evidence>
<organism evidence="4">
    <name type="scientific">Guillardia theta (strain CCMP2712)</name>
    <name type="common">Cryptophyte</name>
    <dbReference type="NCBI Taxonomy" id="905079"/>
    <lineage>
        <taxon>Eukaryota</taxon>
        <taxon>Cryptophyceae</taxon>
        <taxon>Pyrenomonadales</taxon>
        <taxon>Geminigeraceae</taxon>
        <taxon>Guillardia</taxon>
    </lineage>
</organism>
<evidence type="ECO:0000313" key="5">
    <source>
        <dbReference type="EnsemblProtists" id="EKX55435"/>
    </source>
</evidence>
<dbReference type="eggNOG" id="KOG0519">
    <property type="taxonomic scope" value="Eukaryota"/>
</dbReference>
<gene>
    <name evidence="4" type="ORF">GUITHDRAFT_149795</name>
</gene>
<reference evidence="5" key="3">
    <citation type="submission" date="2015-06" db="UniProtKB">
        <authorList>
            <consortium name="EnsemblProtists"/>
        </authorList>
    </citation>
    <scope>IDENTIFICATION</scope>
</reference>
<reference evidence="4 6" key="1">
    <citation type="journal article" date="2012" name="Nature">
        <title>Algal genomes reveal evolutionary mosaicism and the fate of nucleomorphs.</title>
        <authorList>
            <consortium name="DOE Joint Genome Institute"/>
            <person name="Curtis B.A."/>
            <person name="Tanifuji G."/>
            <person name="Burki F."/>
            <person name="Gruber A."/>
            <person name="Irimia M."/>
            <person name="Maruyama S."/>
            <person name="Arias M.C."/>
            <person name="Ball S.G."/>
            <person name="Gile G.H."/>
            <person name="Hirakawa Y."/>
            <person name="Hopkins J.F."/>
            <person name="Kuo A."/>
            <person name="Rensing S.A."/>
            <person name="Schmutz J."/>
            <person name="Symeonidi A."/>
            <person name="Elias M."/>
            <person name="Eveleigh R.J."/>
            <person name="Herman E.K."/>
            <person name="Klute M.J."/>
            <person name="Nakayama T."/>
            <person name="Obornik M."/>
            <person name="Reyes-Prieto A."/>
            <person name="Armbrust E.V."/>
            <person name="Aves S.J."/>
            <person name="Beiko R.G."/>
            <person name="Coutinho P."/>
            <person name="Dacks J.B."/>
            <person name="Durnford D.G."/>
            <person name="Fast N.M."/>
            <person name="Green B.R."/>
            <person name="Grisdale C.J."/>
            <person name="Hempel F."/>
            <person name="Henrissat B."/>
            <person name="Hoppner M.P."/>
            <person name="Ishida K."/>
            <person name="Kim E."/>
            <person name="Koreny L."/>
            <person name="Kroth P.G."/>
            <person name="Liu Y."/>
            <person name="Malik S.B."/>
            <person name="Maier U.G."/>
            <person name="McRose D."/>
            <person name="Mock T."/>
            <person name="Neilson J.A."/>
            <person name="Onodera N.T."/>
            <person name="Poole A.M."/>
            <person name="Pritham E.J."/>
            <person name="Richards T.A."/>
            <person name="Rocap G."/>
            <person name="Roy S.W."/>
            <person name="Sarai C."/>
            <person name="Schaack S."/>
            <person name="Shirato S."/>
            <person name="Slamovits C.H."/>
            <person name="Spencer D.F."/>
            <person name="Suzuki S."/>
            <person name="Worden A.Z."/>
            <person name="Zauner S."/>
            <person name="Barry K."/>
            <person name="Bell C."/>
            <person name="Bharti A.K."/>
            <person name="Crow J.A."/>
            <person name="Grimwood J."/>
            <person name="Kramer R."/>
            <person name="Lindquist E."/>
            <person name="Lucas S."/>
            <person name="Salamov A."/>
            <person name="McFadden G.I."/>
            <person name="Lane C.E."/>
            <person name="Keeling P.J."/>
            <person name="Gray M.W."/>
            <person name="Grigoriev I.V."/>
            <person name="Archibald J.M."/>
        </authorList>
    </citation>
    <scope>NUCLEOTIDE SEQUENCE</scope>
    <source>
        <strain evidence="4 6">CCMP2712</strain>
    </source>
</reference>
<dbReference type="EMBL" id="JH992965">
    <property type="protein sequence ID" value="EKX55435.1"/>
    <property type="molecule type" value="Genomic_DNA"/>
</dbReference>
<proteinExistence type="predicted"/>
<dbReference type="EnsemblProtists" id="EKX55435">
    <property type="protein sequence ID" value="EKX55435"/>
    <property type="gene ID" value="GUITHDRAFT_149795"/>
</dbReference>
<keyword evidence="6" id="KW-1185">Reference proteome</keyword>
<evidence type="ECO:0000259" key="3">
    <source>
        <dbReference type="PROSITE" id="PS50110"/>
    </source>
</evidence>
<dbReference type="Pfam" id="PF00072">
    <property type="entry name" value="Response_reg"/>
    <property type="match status" value="1"/>
</dbReference>
<dbReference type="PaxDb" id="55529-EKX55435"/>
<dbReference type="PANTHER" id="PTHR45339:SF3">
    <property type="entry name" value="HISTIDINE KINASE"/>
    <property type="match status" value="1"/>
</dbReference>
<dbReference type="SUPFAM" id="SSF52172">
    <property type="entry name" value="CheY-like"/>
    <property type="match status" value="1"/>
</dbReference>
<dbReference type="HOGENOM" id="CLU_000445_69_12_1"/>
<feature type="domain" description="Response regulatory" evidence="3">
    <location>
        <begin position="4"/>
        <end position="130"/>
    </location>
</feature>
<dbReference type="SMART" id="SM00448">
    <property type="entry name" value="REC"/>
    <property type="match status" value="1"/>
</dbReference>